<dbReference type="OrthoDB" id="28322at2759"/>
<feature type="domain" description="MRH" evidence="7">
    <location>
        <begin position="382"/>
        <end position="484"/>
    </location>
</feature>
<name>A0A1X2GR11_9FUNG</name>
<evidence type="ECO:0000256" key="2">
    <source>
        <dbReference type="ARBA" id="ARBA00022729"/>
    </source>
</evidence>
<evidence type="ECO:0000256" key="5">
    <source>
        <dbReference type="SAM" id="Coils"/>
    </source>
</evidence>
<dbReference type="Proteomes" id="UP000242146">
    <property type="component" value="Unassembled WGS sequence"/>
</dbReference>
<organism evidence="8 9">
    <name type="scientific">Hesseltinella vesiculosa</name>
    <dbReference type="NCBI Taxonomy" id="101127"/>
    <lineage>
        <taxon>Eukaryota</taxon>
        <taxon>Fungi</taxon>
        <taxon>Fungi incertae sedis</taxon>
        <taxon>Mucoromycota</taxon>
        <taxon>Mucoromycotina</taxon>
        <taxon>Mucoromycetes</taxon>
        <taxon>Mucorales</taxon>
        <taxon>Cunninghamellaceae</taxon>
        <taxon>Hesseltinella</taxon>
    </lineage>
</organism>
<dbReference type="Pfam" id="PF12999">
    <property type="entry name" value="PRKCSH-like"/>
    <property type="match status" value="1"/>
</dbReference>
<dbReference type="STRING" id="101127.A0A1X2GR11"/>
<feature type="coiled-coil region" evidence="5">
    <location>
        <begin position="339"/>
        <end position="366"/>
    </location>
</feature>
<keyword evidence="2" id="KW-0732">Signal</keyword>
<evidence type="ECO:0000259" key="7">
    <source>
        <dbReference type="PROSITE" id="PS51914"/>
    </source>
</evidence>
<dbReference type="InterPro" id="IPR028146">
    <property type="entry name" value="PRKCSH_N"/>
</dbReference>
<feature type="compositionally biased region" description="Acidic residues" evidence="6">
    <location>
        <begin position="256"/>
        <end position="274"/>
    </location>
</feature>
<reference evidence="8 9" key="1">
    <citation type="submission" date="2016-07" db="EMBL/GenBank/DDBJ databases">
        <title>Pervasive Adenine N6-methylation of Active Genes in Fungi.</title>
        <authorList>
            <consortium name="DOE Joint Genome Institute"/>
            <person name="Mondo S.J."/>
            <person name="Dannebaum R.O."/>
            <person name="Kuo R.C."/>
            <person name="Labutti K."/>
            <person name="Haridas S."/>
            <person name="Kuo A."/>
            <person name="Salamov A."/>
            <person name="Ahrendt S.R."/>
            <person name="Lipzen A."/>
            <person name="Sullivan W."/>
            <person name="Andreopoulos W.B."/>
            <person name="Clum A."/>
            <person name="Lindquist E."/>
            <person name="Daum C."/>
            <person name="Ramamoorthy G.K."/>
            <person name="Gryganskyi A."/>
            <person name="Culley D."/>
            <person name="Magnuson J.K."/>
            <person name="James T.Y."/>
            <person name="O'Malley M.A."/>
            <person name="Stajich J.E."/>
            <person name="Spatafora J.W."/>
            <person name="Visel A."/>
            <person name="Grigoriev I.V."/>
        </authorList>
    </citation>
    <scope>NUCLEOTIDE SEQUENCE [LARGE SCALE GENOMIC DNA]</scope>
    <source>
        <strain evidence="8 9">NRRL 3301</strain>
    </source>
</reference>
<evidence type="ECO:0000313" key="9">
    <source>
        <dbReference type="Proteomes" id="UP000242146"/>
    </source>
</evidence>
<keyword evidence="4" id="KW-1015">Disulfide bond</keyword>
<dbReference type="InterPro" id="IPR039794">
    <property type="entry name" value="Gtb1-like"/>
</dbReference>
<feature type="region of interest" description="Disordered" evidence="6">
    <location>
        <begin position="256"/>
        <end position="286"/>
    </location>
</feature>
<evidence type="ECO:0000256" key="6">
    <source>
        <dbReference type="SAM" id="MobiDB-lite"/>
    </source>
</evidence>
<gene>
    <name evidence="8" type="ORF">DM01DRAFT_1282469</name>
</gene>
<dbReference type="Gene3D" id="2.70.130.10">
    <property type="entry name" value="Mannose-6-phosphate receptor binding domain"/>
    <property type="match status" value="1"/>
</dbReference>
<dbReference type="PANTHER" id="PTHR12630">
    <property type="entry name" value="N-LINKED OLIGOSACCHARIDE PROCESSING"/>
    <property type="match status" value="1"/>
</dbReference>
<keyword evidence="5" id="KW-0175">Coiled coil</keyword>
<evidence type="ECO:0000256" key="4">
    <source>
        <dbReference type="ARBA" id="ARBA00023157"/>
    </source>
</evidence>
<proteinExistence type="predicted"/>
<dbReference type="GO" id="GO:0017177">
    <property type="term" value="C:glucosidase II complex"/>
    <property type="evidence" value="ECO:0007669"/>
    <property type="project" value="TreeGrafter"/>
</dbReference>
<accession>A0A1X2GR11</accession>
<dbReference type="PROSITE" id="PS51914">
    <property type="entry name" value="MRH"/>
    <property type="match status" value="1"/>
</dbReference>
<dbReference type="AlphaFoldDB" id="A0A1X2GR11"/>
<protein>
    <recommendedName>
        <fullName evidence="1">Glucosidase 2 subunit beta</fullName>
    </recommendedName>
</protein>
<comment type="caution">
    <text evidence="8">The sequence shown here is derived from an EMBL/GenBank/DDBJ whole genome shotgun (WGS) entry which is preliminary data.</text>
</comment>
<dbReference type="PANTHER" id="PTHR12630:SF1">
    <property type="entry name" value="GLUCOSIDASE 2 SUBUNIT BETA"/>
    <property type="match status" value="1"/>
</dbReference>
<dbReference type="InterPro" id="IPR009011">
    <property type="entry name" value="Man6P_isomerase_rcpt-bd_dom_sf"/>
</dbReference>
<sequence>MPIILGQHLYKPDGQQQWTCLDQSRTIAWSAVNDDYCDCPDGSDEPGTSACPGTFFYCENKGHRPAYIKSWSVNDGVCGKESCCDGSDESNGLTQCPNQCKAVAAVYAKELAEKKKFVSEGFAIKQRWIKEAEEKIAQWKLERTGYEDDLVLKRGLLQRFQDEVTLLEKEEQAQSGDKKPTSHHKSEARKQQMAKLHDHIQQLREQVDTLVSILHDLKRDHNHNYHDMAVKAAISGYDEFLPGYDKLYEDLDQEPLPEEDDLDQDDADQEDVPESEGNPPPISASFWDSVTSRLEKWLPKRQESQNGAGFYFMGENRKQRPRNEQHSLFFFFSLVLVALQSARQQRDAIQSEINSLESNIKDVKGKIKADYGPEKEWLQLKDTCVEKDDGEYIYSLCILGRASQRSHKDSSNVHLGDFDGYVGGEGAKAYLEHTHLHGTRCWNGPERSVKAIFECGSETEILDVMEPEKCEYHFRVRSPAVCPSPESLDPPKAHVHEEL</sequence>
<keyword evidence="3" id="KW-0256">Endoplasmic reticulum</keyword>
<dbReference type="GO" id="GO:0006491">
    <property type="term" value="P:N-glycan processing"/>
    <property type="evidence" value="ECO:0007669"/>
    <property type="project" value="TreeGrafter"/>
</dbReference>
<dbReference type="InterPro" id="IPR036607">
    <property type="entry name" value="PRKCSH"/>
</dbReference>
<evidence type="ECO:0000256" key="3">
    <source>
        <dbReference type="ARBA" id="ARBA00022824"/>
    </source>
</evidence>
<dbReference type="InterPro" id="IPR044865">
    <property type="entry name" value="MRH_dom"/>
</dbReference>
<feature type="region of interest" description="Disordered" evidence="6">
    <location>
        <begin position="169"/>
        <end position="197"/>
    </location>
</feature>
<dbReference type="EMBL" id="MCGT01000005">
    <property type="protein sequence ID" value="ORX59549.1"/>
    <property type="molecule type" value="Genomic_DNA"/>
</dbReference>
<dbReference type="Pfam" id="PF13015">
    <property type="entry name" value="PRKCSH_1"/>
    <property type="match status" value="1"/>
</dbReference>
<evidence type="ECO:0000256" key="1">
    <source>
        <dbReference type="ARBA" id="ARBA00022387"/>
    </source>
</evidence>
<keyword evidence="9" id="KW-1185">Reference proteome</keyword>
<dbReference type="SUPFAM" id="SSF50911">
    <property type="entry name" value="Mannose 6-phosphate receptor domain"/>
    <property type="match status" value="1"/>
</dbReference>
<evidence type="ECO:0000313" key="8">
    <source>
        <dbReference type="EMBL" id="ORX59549.1"/>
    </source>
</evidence>